<dbReference type="Pfam" id="PF13966">
    <property type="entry name" value="zf-RVT"/>
    <property type="match status" value="1"/>
</dbReference>
<dbReference type="Proteomes" id="UP001141806">
    <property type="component" value="Unassembled WGS sequence"/>
</dbReference>
<name>A0A9Q0KBZ5_9MAGN</name>
<evidence type="ECO:0000313" key="2">
    <source>
        <dbReference type="EMBL" id="KAJ4967672.1"/>
    </source>
</evidence>
<protein>
    <recommendedName>
        <fullName evidence="1">Reverse transcriptase zinc-binding domain-containing protein</fullName>
    </recommendedName>
</protein>
<dbReference type="EMBL" id="JAMYWD010000006">
    <property type="protein sequence ID" value="KAJ4967672.1"/>
    <property type="molecule type" value="Genomic_DNA"/>
</dbReference>
<evidence type="ECO:0000313" key="3">
    <source>
        <dbReference type="Proteomes" id="UP001141806"/>
    </source>
</evidence>
<comment type="caution">
    <text evidence="2">The sequence shown here is derived from an EMBL/GenBank/DDBJ whole genome shotgun (WGS) entry which is preliminary data.</text>
</comment>
<keyword evidence="3" id="KW-1185">Reference proteome</keyword>
<organism evidence="2 3">
    <name type="scientific">Protea cynaroides</name>
    <dbReference type="NCBI Taxonomy" id="273540"/>
    <lineage>
        <taxon>Eukaryota</taxon>
        <taxon>Viridiplantae</taxon>
        <taxon>Streptophyta</taxon>
        <taxon>Embryophyta</taxon>
        <taxon>Tracheophyta</taxon>
        <taxon>Spermatophyta</taxon>
        <taxon>Magnoliopsida</taxon>
        <taxon>Proteales</taxon>
        <taxon>Proteaceae</taxon>
        <taxon>Protea</taxon>
    </lineage>
</organism>
<proteinExistence type="predicted"/>
<dbReference type="AlphaFoldDB" id="A0A9Q0KBZ5"/>
<gene>
    <name evidence="2" type="ORF">NE237_014373</name>
</gene>
<sequence>MAGNQWMDCNSSLSALAHSIWASITNVPCPISQLPDVVQWMDPVTSSFSMTLAWNSVREVEQVIGWSKHLRFSMNVPRHSFFVWKCLLDSLATADQLRKWGKRVSNACVSC</sequence>
<accession>A0A9Q0KBZ5</accession>
<feature type="domain" description="Reverse transcriptase zinc-binding" evidence="1">
    <location>
        <begin position="48"/>
        <end position="111"/>
    </location>
</feature>
<evidence type="ECO:0000259" key="1">
    <source>
        <dbReference type="Pfam" id="PF13966"/>
    </source>
</evidence>
<dbReference type="InterPro" id="IPR026960">
    <property type="entry name" value="RVT-Znf"/>
</dbReference>
<reference evidence="2" key="1">
    <citation type="journal article" date="2023" name="Plant J.">
        <title>The genome of the king protea, Protea cynaroides.</title>
        <authorList>
            <person name="Chang J."/>
            <person name="Duong T.A."/>
            <person name="Schoeman C."/>
            <person name="Ma X."/>
            <person name="Roodt D."/>
            <person name="Barker N."/>
            <person name="Li Z."/>
            <person name="Van de Peer Y."/>
            <person name="Mizrachi E."/>
        </authorList>
    </citation>
    <scope>NUCLEOTIDE SEQUENCE</scope>
    <source>
        <tissue evidence="2">Young leaves</tissue>
    </source>
</reference>